<evidence type="ECO:0000313" key="12">
    <source>
        <dbReference type="EMBL" id="RZC62871.1"/>
    </source>
</evidence>
<evidence type="ECO:0000256" key="4">
    <source>
        <dbReference type="ARBA" id="ARBA00022679"/>
    </source>
</evidence>
<reference evidence="12 13" key="1">
    <citation type="journal article" date="2018" name="Science">
        <title>The opium poppy genome and morphinan production.</title>
        <authorList>
            <person name="Guo L."/>
            <person name="Winzer T."/>
            <person name="Yang X."/>
            <person name="Li Y."/>
            <person name="Ning Z."/>
            <person name="He Z."/>
            <person name="Teodor R."/>
            <person name="Lu Y."/>
            <person name="Bowser T.A."/>
            <person name="Graham I.A."/>
            <person name="Ye K."/>
        </authorList>
    </citation>
    <scope>NUCLEOTIDE SEQUENCE [LARGE SCALE GENOMIC DNA]</scope>
    <source>
        <strain evidence="13">cv. HN1</strain>
        <tissue evidence="12">Leaves</tissue>
    </source>
</reference>
<dbReference type="AlphaFoldDB" id="A0A4Y7JSF0"/>
<name>A0A4Y7JSF0_PAPSO</name>
<dbReference type="Gramene" id="RZC62871">
    <property type="protein sequence ID" value="RZC62871"/>
    <property type="gene ID" value="C5167_024644"/>
</dbReference>
<dbReference type="InterPro" id="IPR007130">
    <property type="entry name" value="DAGAT"/>
</dbReference>
<keyword evidence="13" id="KW-1185">Reference proteome</keyword>
<dbReference type="Proteomes" id="UP000316621">
    <property type="component" value="Chromosome 5"/>
</dbReference>
<evidence type="ECO:0000256" key="3">
    <source>
        <dbReference type="ARBA" id="ARBA00022516"/>
    </source>
</evidence>
<keyword evidence="9 11" id="KW-0472">Membrane</keyword>
<evidence type="ECO:0000256" key="1">
    <source>
        <dbReference type="ARBA" id="ARBA00004477"/>
    </source>
</evidence>
<evidence type="ECO:0000256" key="5">
    <source>
        <dbReference type="ARBA" id="ARBA00022692"/>
    </source>
</evidence>
<dbReference type="GO" id="GO:0019432">
    <property type="term" value="P:triglyceride biosynthetic process"/>
    <property type="evidence" value="ECO:0007669"/>
    <property type="project" value="TreeGrafter"/>
</dbReference>
<feature type="transmembrane region" description="Helical" evidence="11">
    <location>
        <begin position="67"/>
        <end position="87"/>
    </location>
</feature>
<evidence type="ECO:0000313" key="13">
    <source>
        <dbReference type="Proteomes" id="UP000316621"/>
    </source>
</evidence>
<dbReference type="CDD" id="cd07987">
    <property type="entry name" value="LPLAT_MGAT-like"/>
    <property type="match status" value="1"/>
</dbReference>
<dbReference type="PANTHER" id="PTHR12317:SF63">
    <property type="entry name" value="DIACYLGLYCEROL O-ACYLTRANSFERASE 2"/>
    <property type="match status" value="1"/>
</dbReference>
<evidence type="ECO:0000256" key="6">
    <source>
        <dbReference type="ARBA" id="ARBA00022824"/>
    </source>
</evidence>
<feature type="transmembrane region" description="Helical" evidence="11">
    <location>
        <begin position="42"/>
        <end position="61"/>
    </location>
</feature>
<comment type="similarity">
    <text evidence="2 11">Belongs to the diacylglycerol acyltransferase family.</text>
</comment>
<keyword evidence="4 11" id="KW-0808">Transferase</keyword>
<protein>
    <recommendedName>
        <fullName evidence="11">Acyltransferase</fullName>
        <ecNumber evidence="11">2.3.1.-</ecNumber>
    </recommendedName>
</protein>
<keyword evidence="8" id="KW-0443">Lipid metabolism</keyword>
<dbReference type="EC" id="2.3.1.-" evidence="11"/>
<dbReference type="GO" id="GO:0004144">
    <property type="term" value="F:diacylglycerol O-acyltransferase activity"/>
    <property type="evidence" value="ECO:0007669"/>
    <property type="project" value="UniProtKB-ARBA"/>
</dbReference>
<comment type="subcellular location">
    <subcellularLocation>
        <location evidence="1 11">Endoplasmic reticulum membrane</location>
        <topology evidence="1 11">Multi-pass membrane protein</topology>
    </subcellularLocation>
</comment>
<dbReference type="STRING" id="3469.A0A4Y7JSF0"/>
<dbReference type="GO" id="GO:0005789">
    <property type="term" value="C:endoplasmic reticulum membrane"/>
    <property type="evidence" value="ECO:0007669"/>
    <property type="project" value="UniProtKB-SubCell"/>
</dbReference>
<dbReference type="OMA" id="FWFTCAN"/>
<proteinExistence type="inferred from homology"/>
<keyword evidence="7 11" id="KW-1133">Transmembrane helix</keyword>
<dbReference type="EMBL" id="CM010719">
    <property type="protein sequence ID" value="RZC62871.1"/>
    <property type="molecule type" value="Genomic_DNA"/>
</dbReference>
<keyword evidence="3" id="KW-0444">Lipid biosynthesis</keyword>
<dbReference type="PANTHER" id="PTHR12317">
    <property type="entry name" value="DIACYLGLYCEROL O-ACYLTRANSFERASE"/>
    <property type="match status" value="1"/>
</dbReference>
<keyword evidence="5 11" id="KW-0812">Transmembrane</keyword>
<evidence type="ECO:0000256" key="2">
    <source>
        <dbReference type="ARBA" id="ARBA00005420"/>
    </source>
</evidence>
<evidence type="ECO:0000256" key="7">
    <source>
        <dbReference type="ARBA" id="ARBA00022989"/>
    </source>
</evidence>
<evidence type="ECO:0000256" key="8">
    <source>
        <dbReference type="ARBA" id="ARBA00023098"/>
    </source>
</evidence>
<evidence type="ECO:0000256" key="10">
    <source>
        <dbReference type="ARBA" id="ARBA00023315"/>
    </source>
</evidence>
<dbReference type="Pfam" id="PF03982">
    <property type="entry name" value="DAGAT"/>
    <property type="match status" value="1"/>
</dbReference>
<sequence>MEEQVNGSVEIPLLNSSSSSTMEKDISMDGLTMFKSKKTSSFHRIIALAIWLGSIHLNVFLVLTAFFFLPATLAFAVFGLLLFLMVIPTNDKSVIGRKLARYICKHATGHFPVSLDVEDINAFDPNQAYVFGYEPHSVLPIGVIALSDLTGFMPLTKIKVLASSAVFYTPFLRQIWTWSGLAPASKKSFISFLSAGYSCIIVPGGVQETFHMEHNSEVAFIKNRKGFVRVAIEMGRPLVPVFCFGQSNVYKWWKPDWELFLHISRAIKFVPIVFWGMFGTPLPNSNPMHIVVGKPIEFKKNPQPSVEEINEVHSKYVQALQELFERHKARVGHADLQLRIL</sequence>
<evidence type="ECO:0000256" key="11">
    <source>
        <dbReference type="RuleBase" id="RU367023"/>
    </source>
</evidence>
<gene>
    <name evidence="12" type="ORF">C5167_024644</name>
</gene>
<evidence type="ECO:0000256" key="9">
    <source>
        <dbReference type="ARBA" id="ARBA00023136"/>
    </source>
</evidence>
<keyword evidence="6 11" id="KW-0256">Endoplasmic reticulum</keyword>
<organism evidence="12 13">
    <name type="scientific">Papaver somniferum</name>
    <name type="common">Opium poppy</name>
    <dbReference type="NCBI Taxonomy" id="3469"/>
    <lineage>
        <taxon>Eukaryota</taxon>
        <taxon>Viridiplantae</taxon>
        <taxon>Streptophyta</taxon>
        <taxon>Embryophyta</taxon>
        <taxon>Tracheophyta</taxon>
        <taxon>Spermatophyta</taxon>
        <taxon>Magnoliopsida</taxon>
        <taxon>Ranunculales</taxon>
        <taxon>Papaveraceae</taxon>
        <taxon>Papaveroideae</taxon>
        <taxon>Papaver</taxon>
    </lineage>
</organism>
<keyword evidence="10" id="KW-0012">Acyltransferase</keyword>
<accession>A0A4Y7JSF0</accession>
<dbReference type="OrthoDB" id="264532at2759"/>